<evidence type="ECO:0000313" key="2">
    <source>
        <dbReference type="Proteomes" id="UP001432075"/>
    </source>
</evidence>
<dbReference type="EMBL" id="CP108057">
    <property type="protein sequence ID" value="WUO45815.1"/>
    <property type="molecule type" value="Genomic_DNA"/>
</dbReference>
<sequence>MDAIRASVDIARSPAEVYGYLTDPAHLPEWQHSAVRARPLDGAPLHLGSKLAVTRRIGRRRFPMTMQVTEFDPPRSWRLHGLDGPVRGDVRGTVEPLDEGRRSRVTLNLDFEAHGIGRALVPLVLRPYARKELPRNEEKLRHLLEH</sequence>
<organism evidence="1 2">
    <name type="scientific">Streptomyces goshikiensis</name>
    <dbReference type="NCBI Taxonomy" id="1942"/>
    <lineage>
        <taxon>Bacteria</taxon>
        <taxon>Bacillati</taxon>
        <taxon>Actinomycetota</taxon>
        <taxon>Actinomycetes</taxon>
        <taxon>Kitasatosporales</taxon>
        <taxon>Streptomycetaceae</taxon>
        <taxon>Streptomyces</taxon>
    </lineage>
</organism>
<reference evidence="1" key="1">
    <citation type="submission" date="2022-10" db="EMBL/GenBank/DDBJ databases">
        <title>The complete genomes of actinobacterial strains from the NBC collection.</title>
        <authorList>
            <person name="Joergensen T.S."/>
            <person name="Alvarez Arevalo M."/>
            <person name="Sterndorff E.B."/>
            <person name="Faurdal D."/>
            <person name="Vuksanovic O."/>
            <person name="Mourched A.-S."/>
            <person name="Charusanti P."/>
            <person name="Shaw S."/>
            <person name="Blin K."/>
            <person name="Weber T."/>
        </authorList>
    </citation>
    <scope>NUCLEOTIDE SEQUENCE</scope>
    <source>
        <strain evidence="1">NBC_00283</strain>
    </source>
</reference>
<dbReference type="SUPFAM" id="SSF55961">
    <property type="entry name" value="Bet v1-like"/>
    <property type="match status" value="1"/>
</dbReference>
<dbReference type="Pfam" id="PF10604">
    <property type="entry name" value="Polyketide_cyc2"/>
    <property type="match status" value="1"/>
</dbReference>
<dbReference type="Proteomes" id="UP001432075">
    <property type="component" value="Chromosome"/>
</dbReference>
<dbReference type="GeneID" id="91412467"/>
<protein>
    <submittedName>
        <fullName evidence="1">SRPBCC family protein</fullName>
    </submittedName>
</protein>
<gene>
    <name evidence="1" type="ORF">OHU17_08195</name>
</gene>
<proteinExistence type="predicted"/>
<dbReference type="Gene3D" id="3.30.530.20">
    <property type="match status" value="1"/>
</dbReference>
<accession>A0ABZ1RI41</accession>
<keyword evidence="2" id="KW-1185">Reference proteome</keyword>
<dbReference type="RefSeq" id="WP_008737818.1">
    <property type="nucleotide sequence ID" value="NZ_BMVE01000002.1"/>
</dbReference>
<name>A0ABZ1RI41_9ACTN</name>
<evidence type="ECO:0000313" key="1">
    <source>
        <dbReference type="EMBL" id="WUO45815.1"/>
    </source>
</evidence>
<dbReference type="InterPro" id="IPR023393">
    <property type="entry name" value="START-like_dom_sf"/>
</dbReference>
<dbReference type="InterPro" id="IPR019587">
    <property type="entry name" value="Polyketide_cyclase/dehydratase"/>
</dbReference>